<feature type="domain" description="Core" evidence="1">
    <location>
        <begin position="13"/>
        <end position="107"/>
    </location>
</feature>
<dbReference type="GO" id="GO:0016226">
    <property type="term" value="P:iron-sulfur cluster assembly"/>
    <property type="evidence" value="ECO:0007669"/>
    <property type="project" value="InterPro"/>
</dbReference>
<accession>A0A3B0YUI8</accession>
<dbReference type="PANTHER" id="PTHR43011:SF1">
    <property type="entry name" value="IRON-SULFUR CLUSTER ASSEMBLY 2 HOMOLOG, MITOCHONDRIAL"/>
    <property type="match status" value="1"/>
</dbReference>
<evidence type="ECO:0000313" key="2">
    <source>
        <dbReference type="EMBL" id="VAW78982.1"/>
    </source>
</evidence>
<protein>
    <recommendedName>
        <fullName evidence="1">Core domain-containing protein</fullName>
    </recommendedName>
</protein>
<gene>
    <name evidence="2" type="ORF">MNBD_GAMMA13-225</name>
</gene>
<organism evidence="2">
    <name type="scientific">hydrothermal vent metagenome</name>
    <dbReference type="NCBI Taxonomy" id="652676"/>
    <lineage>
        <taxon>unclassified sequences</taxon>
        <taxon>metagenomes</taxon>
        <taxon>ecological metagenomes</taxon>
    </lineage>
</organism>
<dbReference type="GO" id="GO:0051537">
    <property type="term" value="F:2 iron, 2 sulfur cluster binding"/>
    <property type="evidence" value="ECO:0007669"/>
    <property type="project" value="TreeGrafter"/>
</dbReference>
<dbReference type="InterPro" id="IPR000361">
    <property type="entry name" value="ATAP_core_dom"/>
</dbReference>
<name>A0A3B0YUI8_9ZZZZ</name>
<dbReference type="InterPro" id="IPR016092">
    <property type="entry name" value="ATAP"/>
</dbReference>
<dbReference type="InterPro" id="IPR035903">
    <property type="entry name" value="HesB-like_dom_sf"/>
</dbReference>
<dbReference type="GO" id="GO:0051539">
    <property type="term" value="F:4 iron, 4 sulfur cluster binding"/>
    <property type="evidence" value="ECO:0007669"/>
    <property type="project" value="TreeGrafter"/>
</dbReference>
<dbReference type="Gene3D" id="2.60.300.12">
    <property type="entry name" value="HesB-like domain"/>
    <property type="match status" value="1"/>
</dbReference>
<dbReference type="AlphaFoldDB" id="A0A3B0YUI8"/>
<dbReference type="Pfam" id="PF01521">
    <property type="entry name" value="Fe-S_biosyn"/>
    <property type="match status" value="1"/>
</dbReference>
<dbReference type="PANTHER" id="PTHR43011">
    <property type="entry name" value="IRON-SULFUR CLUSTER ASSEMBLY 2 HOMOLOG, MITOCHONDRIAL"/>
    <property type="match status" value="1"/>
</dbReference>
<dbReference type="EMBL" id="UOFK01000175">
    <property type="protein sequence ID" value="VAW78982.1"/>
    <property type="molecule type" value="Genomic_DNA"/>
</dbReference>
<sequence>MSVVEFQSRLSNEIKVSPEAVKQLIALTENEFGVNGIRIFVSGGGCGGMSYGMTFVEEPLPTDCLLEQDSMNIYIDAVALSFLEGVEIDYKDEGMNKSFVFKNVFANTGGAGTCGACGAASGGGCA</sequence>
<dbReference type="GO" id="GO:0005506">
    <property type="term" value="F:iron ion binding"/>
    <property type="evidence" value="ECO:0007669"/>
    <property type="project" value="TreeGrafter"/>
</dbReference>
<dbReference type="SUPFAM" id="SSF89360">
    <property type="entry name" value="HesB-like domain"/>
    <property type="match status" value="1"/>
</dbReference>
<dbReference type="NCBIfam" id="TIGR00049">
    <property type="entry name" value="iron-sulfur cluster assembly accessory protein"/>
    <property type="match status" value="1"/>
</dbReference>
<proteinExistence type="predicted"/>
<reference evidence="2" key="1">
    <citation type="submission" date="2018-06" db="EMBL/GenBank/DDBJ databases">
        <authorList>
            <person name="Zhirakovskaya E."/>
        </authorList>
    </citation>
    <scope>NUCLEOTIDE SEQUENCE</scope>
</reference>
<evidence type="ECO:0000259" key="1">
    <source>
        <dbReference type="Pfam" id="PF01521"/>
    </source>
</evidence>